<evidence type="ECO:0000256" key="7">
    <source>
        <dbReference type="ARBA" id="ARBA00022840"/>
    </source>
</evidence>
<evidence type="ECO:0000256" key="1">
    <source>
        <dbReference type="ARBA" id="ARBA00001946"/>
    </source>
</evidence>
<evidence type="ECO:0000256" key="3">
    <source>
        <dbReference type="ARBA" id="ARBA00022679"/>
    </source>
</evidence>
<keyword evidence="3" id="KW-0808">Transferase</keyword>
<dbReference type="GO" id="GO:0016779">
    <property type="term" value="F:nucleotidyltransferase activity"/>
    <property type="evidence" value="ECO:0007669"/>
    <property type="project" value="UniProtKB-KW"/>
</dbReference>
<dbReference type="GO" id="GO:0046872">
    <property type="term" value="F:metal ion binding"/>
    <property type="evidence" value="ECO:0007669"/>
    <property type="project" value="UniProtKB-KW"/>
</dbReference>
<dbReference type="GO" id="GO:0005524">
    <property type="term" value="F:ATP binding"/>
    <property type="evidence" value="ECO:0007669"/>
    <property type="project" value="UniProtKB-KW"/>
</dbReference>
<gene>
    <name evidence="11" type="ORF">FSP39_005771</name>
</gene>
<reference evidence="11" key="1">
    <citation type="submission" date="2019-08" db="EMBL/GenBank/DDBJ databases">
        <title>The improved chromosome-level genome for the pearl oyster Pinctada fucata martensii using PacBio sequencing and Hi-C.</title>
        <authorList>
            <person name="Zheng Z."/>
        </authorList>
    </citation>
    <scope>NUCLEOTIDE SEQUENCE</scope>
    <source>
        <strain evidence="11">ZZ-2019</strain>
        <tissue evidence="11">Adductor muscle</tissue>
    </source>
</reference>
<evidence type="ECO:0000313" key="11">
    <source>
        <dbReference type="EMBL" id="KAK3101712.1"/>
    </source>
</evidence>
<dbReference type="AlphaFoldDB" id="A0AA88YHU7"/>
<dbReference type="InterPro" id="IPR046906">
    <property type="entry name" value="Mab-21_HhH/H2TH-like"/>
</dbReference>
<evidence type="ECO:0000256" key="5">
    <source>
        <dbReference type="ARBA" id="ARBA00022723"/>
    </source>
</evidence>
<comment type="cofactor">
    <cofactor evidence="1">
        <name>Mg(2+)</name>
        <dbReference type="ChEBI" id="CHEBI:18420"/>
    </cofactor>
</comment>
<comment type="similarity">
    <text evidence="2">Belongs to the mab-21 family.</text>
</comment>
<dbReference type="Pfam" id="PF20266">
    <property type="entry name" value="Mab-21_C"/>
    <property type="match status" value="1"/>
</dbReference>
<dbReference type="InterPro" id="IPR024810">
    <property type="entry name" value="MAB21L/cGLR"/>
</dbReference>
<evidence type="ECO:0000259" key="10">
    <source>
        <dbReference type="Pfam" id="PF20266"/>
    </source>
</evidence>
<keyword evidence="6" id="KW-0547">Nucleotide-binding</keyword>
<comment type="caution">
    <text evidence="11">The sequence shown here is derived from an EMBL/GenBank/DDBJ whole genome shotgun (WGS) entry which is preliminary data.</text>
</comment>
<name>A0AA88YHU7_PINIB</name>
<keyword evidence="12" id="KW-1185">Reference proteome</keyword>
<keyword evidence="4" id="KW-0548">Nucleotidyltransferase</keyword>
<sequence length="531" mass="61859">MSVPLFMQYVLDYYCSLHIDDDHLQALKEAVYDLVKDVTARVGEHDKRFKAAEFVPVGSFEEGTKIQTPNEFDFMIILHRLFDKSNTYIGDGCHKSYKMMFLQNKEVGFQNFCINLYADEWCLSPEYIRQDYTKRLDEVLKQIKTWHILTRRGVLVLEGNEFLTLKTRWRHFSKTFDPIKLEPTRKLVTTDVVNDSDIAYDITVEIDLMPSLGIEDRDQILGGLDFPSQFKDLVAKNGCHLVAKSCGEGAHPLCFQISFAASEVQLMKNLHQVHSNCYKVLKYLLTQGTNVNRPLKSICLSSYMLKNAFLFHEYDHKCTNPSLDGCMKEVLLYIRERFANGQFKSFFMRELNVWGRFYRIPMNDCWSPPGIDDRDVCIADWCFIFWFEMWRQIINRALEIFHQIADHIFTDEPLLYYLESGGVPAHVEQAVQTRTNITEYKENSMDVFLNSFKNLRENMKVITVEYLRHGSGPRTGIYPGDPPKRETYEKILPKFPDFLDNIEKLCGIKVDIPRSDPPVCNLAEVIYSRDG</sequence>
<keyword evidence="7" id="KW-0067">ATP-binding</keyword>
<dbReference type="InterPro" id="IPR046903">
    <property type="entry name" value="Mab-21-like_nuc_Trfase"/>
</dbReference>
<evidence type="ECO:0000256" key="8">
    <source>
        <dbReference type="ARBA" id="ARBA00022842"/>
    </source>
</evidence>
<organism evidence="11 12">
    <name type="scientific">Pinctada imbricata</name>
    <name type="common">Atlantic pearl-oyster</name>
    <name type="synonym">Pinctada martensii</name>
    <dbReference type="NCBI Taxonomy" id="66713"/>
    <lineage>
        <taxon>Eukaryota</taxon>
        <taxon>Metazoa</taxon>
        <taxon>Spiralia</taxon>
        <taxon>Lophotrochozoa</taxon>
        <taxon>Mollusca</taxon>
        <taxon>Bivalvia</taxon>
        <taxon>Autobranchia</taxon>
        <taxon>Pteriomorphia</taxon>
        <taxon>Pterioida</taxon>
        <taxon>Pterioidea</taxon>
        <taxon>Pteriidae</taxon>
        <taxon>Pinctada</taxon>
    </lineage>
</organism>
<dbReference type="Gene3D" id="1.10.1410.40">
    <property type="match status" value="1"/>
</dbReference>
<dbReference type="PANTHER" id="PTHR10656">
    <property type="entry name" value="CELL FATE DETERMINING PROTEIN MAB21-RELATED"/>
    <property type="match status" value="1"/>
</dbReference>
<evidence type="ECO:0000256" key="4">
    <source>
        <dbReference type="ARBA" id="ARBA00022695"/>
    </source>
</evidence>
<evidence type="ECO:0000313" key="12">
    <source>
        <dbReference type="Proteomes" id="UP001186944"/>
    </source>
</evidence>
<feature type="domain" description="Mab-21-like nucleotidyltransferase" evidence="9">
    <location>
        <begin position="62"/>
        <end position="269"/>
    </location>
</feature>
<evidence type="ECO:0000256" key="6">
    <source>
        <dbReference type="ARBA" id="ARBA00022741"/>
    </source>
</evidence>
<evidence type="ECO:0000256" key="2">
    <source>
        <dbReference type="ARBA" id="ARBA00008307"/>
    </source>
</evidence>
<keyword evidence="8" id="KW-0460">Magnesium</keyword>
<accession>A0AA88YHU7</accession>
<dbReference type="EMBL" id="VSWD01000005">
    <property type="protein sequence ID" value="KAK3101712.1"/>
    <property type="molecule type" value="Genomic_DNA"/>
</dbReference>
<dbReference type="Gene3D" id="3.30.460.90">
    <property type="match status" value="1"/>
</dbReference>
<feature type="domain" description="Mab-21-like HhH/H2TH-like" evidence="10">
    <location>
        <begin position="275"/>
        <end position="356"/>
    </location>
</feature>
<protein>
    <submittedName>
        <fullName evidence="11">Uncharacterized protein</fullName>
    </submittedName>
</protein>
<evidence type="ECO:0000259" key="9">
    <source>
        <dbReference type="Pfam" id="PF03281"/>
    </source>
</evidence>
<dbReference type="SMART" id="SM01265">
    <property type="entry name" value="Mab-21"/>
    <property type="match status" value="1"/>
</dbReference>
<proteinExistence type="inferred from homology"/>
<dbReference type="Proteomes" id="UP001186944">
    <property type="component" value="Unassembled WGS sequence"/>
</dbReference>
<dbReference type="Pfam" id="PF03281">
    <property type="entry name" value="Mab-21"/>
    <property type="match status" value="1"/>
</dbReference>
<keyword evidence="5" id="KW-0479">Metal-binding</keyword>
<dbReference type="PANTHER" id="PTHR10656:SF42">
    <property type="entry name" value="CYCLIC GMP-AMP SYNTHASE-LIKE PROTEIN-RELATED"/>
    <property type="match status" value="1"/>
</dbReference>